<reference evidence="2" key="1">
    <citation type="journal article" date="2023" name="Comput. Struct. Biotechnol. J.">
        <title>Discovery of a novel marine Bacteroidetes with a rich repertoire of carbohydrate-active enzymes.</title>
        <authorList>
            <person name="Chen B."/>
            <person name="Liu G."/>
            <person name="Chen Q."/>
            <person name="Wang H."/>
            <person name="Liu L."/>
            <person name="Tang K."/>
        </authorList>
    </citation>
    <scope>NUCLEOTIDE SEQUENCE</scope>
    <source>
        <strain evidence="2">TK19036</strain>
    </source>
</reference>
<dbReference type="InterPro" id="IPR052900">
    <property type="entry name" value="Phospholipid_Metab_Enz"/>
</dbReference>
<sequence>MHRREAVKAIAISTVTPQFLIANSKRFKKSKTSRPLAPTEVVESNWQQWPDMPWVGPEYWGNRLQDWQIKDGKLQCDVRAENRTLHSLTCQLSESAKAFETSVILEFPDSQSEKSEKNYAGFRIGAKGKFDDYRSAAVFGNGIDVGVTTEGKLFIGEQSSPDTFTFEQRIKLVLQVTPNGNNPRIKLTAESLSSGQTLASFIVNQIPSGQLTGNIALISHFAESEENADQPAVAFDRWSISGERVRYDAEQTFGPICFAQYTLHQKTLKLTAQLTPVETIPRHQVVLQMKEGNQWKTKQEAEIDPMGRSAQFRLENWDYDESVPYRVQVTLPLKDGEKTYTYEGIIAKEPKDASQVKMAVFSCNGDFGFPDTEVSINVNKHKPDMAVFLGDQFYESTGGFRIQTSPIEKATLDYLRKWYMFGWSYREVFRNIPSACIPDDHDVYHGNIWGEGGKHAPTDDGWGYEAQDQGGYKMPPEWVNMVQRTQTGHLPDPYDPTPVKQGIGVYYTAWNYGGISFAILEDRKFKTAPKHALPEDAKVLNGFIQNPEFNIKAHYNLEADLLGDRQLTFLKDWTTDWKEGAEMKAVLTQTNFCTVATLPKGSIIDSIVPRLPIPELGEYVPGDAPTTDMDSNGWPQKGRDEAVRIIRKAFALHVAGDQHLASTVHYGVDEYRDSGYAFAGPALNNIFPRRWWPTLEDDHQPLPGQPEYTGDFEDGFGNKITIHAVANPRQTNREPAIIYDRATGYGIITFDKQERNMKIECWPRYVDPEQEPDGQYAGWPITVSQADNYARTAAGFLDELQIEGATDPVVAVVNEESGETEYMLRIKGNRFRPKVFAEGKYTVKISEPDSQMETSLTGLVARMDKSQGAVKKVTLS</sequence>
<protein>
    <submittedName>
        <fullName evidence="2">Alkaline phosphatase D family protein</fullName>
    </submittedName>
</protein>
<organism evidence="2">
    <name type="scientific">Roseihalotalea indica</name>
    <dbReference type="NCBI Taxonomy" id="2867963"/>
    <lineage>
        <taxon>Bacteria</taxon>
        <taxon>Pseudomonadati</taxon>
        <taxon>Bacteroidota</taxon>
        <taxon>Cytophagia</taxon>
        <taxon>Cytophagales</taxon>
        <taxon>Catalimonadaceae</taxon>
        <taxon>Roseihalotalea</taxon>
    </lineage>
</organism>
<dbReference type="AlphaFoldDB" id="A0AA49GNC6"/>
<dbReference type="SUPFAM" id="SSF56300">
    <property type="entry name" value="Metallo-dependent phosphatases"/>
    <property type="match status" value="1"/>
</dbReference>
<dbReference type="InterPro" id="IPR029052">
    <property type="entry name" value="Metallo-depent_PP-like"/>
</dbReference>
<dbReference type="PANTHER" id="PTHR43606:SF2">
    <property type="entry name" value="ALKALINE PHOSPHATASE FAMILY PROTEIN (AFU_ORTHOLOGUE AFUA_5G03860)"/>
    <property type="match status" value="1"/>
</dbReference>
<dbReference type="InterPro" id="IPR018946">
    <property type="entry name" value="PhoD-like_MPP"/>
</dbReference>
<dbReference type="PANTHER" id="PTHR43606">
    <property type="entry name" value="PHOSPHATASE, PUTATIVE (AFU_ORTHOLOGUE AFUA_6G08710)-RELATED"/>
    <property type="match status" value="1"/>
</dbReference>
<reference evidence="2" key="2">
    <citation type="journal article" date="2024" name="Antonie Van Leeuwenhoek">
        <title>Roseihalotalea indica gen. nov., sp. nov., a halophilic Bacteroidetes from mesopelagic Southwest Indian Ocean with higher carbohydrate metabolic potential.</title>
        <authorList>
            <person name="Chen B."/>
            <person name="Zhang M."/>
            <person name="Lin D."/>
            <person name="Ye J."/>
            <person name="Tang K."/>
        </authorList>
    </citation>
    <scope>NUCLEOTIDE SEQUENCE</scope>
    <source>
        <strain evidence="2">TK19036</strain>
    </source>
</reference>
<dbReference type="Pfam" id="PF09423">
    <property type="entry name" value="PhoD"/>
    <property type="match status" value="1"/>
</dbReference>
<proteinExistence type="predicted"/>
<accession>A0AA49GNC6</accession>
<evidence type="ECO:0000259" key="1">
    <source>
        <dbReference type="Pfam" id="PF09423"/>
    </source>
</evidence>
<feature type="domain" description="PhoD-like phosphatase metallophosphatase" evidence="1">
    <location>
        <begin position="358"/>
        <end position="674"/>
    </location>
</feature>
<gene>
    <name evidence="2" type="ORF">K4G66_23790</name>
</gene>
<name>A0AA49GNC6_9BACT</name>
<dbReference type="EMBL" id="CP120682">
    <property type="protein sequence ID" value="WKN35401.1"/>
    <property type="molecule type" value="Genomic_DNA"/>
</dbReference>
<evidence type="ECO:0000313" key="2">
    <source>
        <dbReference type="EMBL" id="WKN35401.1"/>
    </source>
</evidence>
<dbReference type="Gene3D" id="3.60.21.70">
    <property type="entry name" value="PhoD-like phosphatase"/>
    <property type="match status" value="1"/>
</dbReference>
<dbReference type="InterPro" id="IPR038607">
    <property type="entry name" value="PhoD-like_sf"/>
</dbReference>